<reference evidence="1" key="2">
    <citation type="submission" date="2023-06" db="EMBL/GenBank/DDBJ databases">
        <title>Genome assembly of Pristionchus species.</title>
        <authorList>
            <person name="Yoshida K."/>
            <person name="Sommer R.J."/>
        </authorList>
    </citation>
    <scope>NUCLEOTIDE SEQUENCE</scope>
    <source>
        <strain evidence="1">RS5460</strain>
    </source>
</reference>
<dbReference type="EMBL" id="BTRK01000004">
    <property type="protein sequence ID" value="GMR44920.1"/>
    <property type="molecule type" value="Genomic_DNA"/>
</dbReference>
<evidence type="ECO:0000313" key="3">
    <source>
        <dbReference type="Proteomes" id="UP001328107"/>
    </source>
</evidence>
<reference evidence="3" key="1">
    <citation type="submission" date="2022-10" db="EMBL/GenBank/DDBJ databases">
        <title>Genome assembly of Pristionchus species.</title>
        <authorList>
            <person name="Yoshida K."/>
            <person name="Sommer R.J."/>
        </authorList>
    </citation>
    <scope>NUCLEOTIDE SEQUENCE [LARGE SCALE GENOMIC DNA]</scope>
    <source>
        <strain evidence="3">RS5460</strain>
    </source>
</reference>
<organism evidence="1 3">
    <name type="scientific">Pristionchus mayeri</name>
    <dbReference type="NCBI Taxonomy" id="1317129"/>
    <lineage>
        <taxon>Eukaryota</taxon>
        <taxon>Metazoa</taxon>
        <taxon>Ecdysozoa</taxon>
        <taxon>Nematoda</taxon>
        <taxon>Chromadorea</taxon>
        <taxon>Rhabditida</taxon>
        <taxon>Rhabditina</taxon>
        <taxon>Diplogasteromorpha</taxon>
        <taxon>Diplogasteroidea</taxon>
        <taxon>Neodiplogasteridae</taxon>
        <taxon>Pristionchus</taxon>
    </lineage>
</organism>
<proteinExistence type="predicted"/>
<keyword evidence="3" id="KW-1185">Reference proteome</keyword>
<accession>A0AAN5CIB1</accession>
<name>A0AAN5CIB1_9BILA</name>
<dbReference type="Proteomes" id="UP001328107">
    <property type="component" value="Unassembled WGS sequence"/>
</dbReference>
<dbReference type="AlphaFoldDB" id="A0AAN5CIB1"/>
<evidence type="ECO:0000313" key="2">
    <source>
        <dbReference type="EMBL" id="GMR44920.1"/>
    </source>
</evidence>
<protein>
    <submittedName>
        <fullName evidence="1">Uncharacterized protein</fullName>
    </submittedName>
</protein>
<sequence>MLFFIFLFGLLLLLSQRLLRFIRILRHKKRLSALIPGDEGLPILGHIFDFEMDPQVMPNRLVASQQNGQGDGRAIAEVVVSPR</sequence>
<gene>
    <name evidence="1" type="ORF">PMAYCL1PPCAC_15112</name>
    <name evidence="2" type="ORF">PMAYCL1PPCAC_15115</name>
</gene>
<comment type="caution">
    <text evidence="1">The sequence shown here is derived from an EMBL/GenBank/DDBJ whole genome shotgun (WGS) entry which is preliminary data.</text>
</comment>
<dbReference type="EMBL" id="BTRK01000004">
    <property type="protein sequence ID" value="GMR44917.1"/>
    <property type="molecule type" value="Genomic_DNA"/>
</dbReference>
<evidence type="ECO:0000313" key="1">
    <source>
        <dbReference type="EMBL" id="GMR44917.1"/>
    </source>
</evidence>